<dbReference type="Proteomes" id="UP000177987">
    <property type="component" value="Unassembled WGS sequence"/>
</dbReference>
<dbReference type="Pfam" id="PF18884">
    <property type="entry name" value="TSP3_bac"/>
    <property type="match status" value="1"/>
</dbReference>
<evidence type="ECO:0000313" key="8">
    <source>
        <dbReference type="EMBL" id="OHA83820.1"/>
    </source>
</evidence>
<dbReference type="STRING" id="1802727.A2937_01980"/>
<keyword evidence="6" id="KW-0812">Transmembrane</keyword>
<feature type="compositionally biased region" description="Basic and acidic residues" evidence="5">
    <location>
        <begin position="163"/>
        <end position="184"/>
    </location>
</feature>
<evidence type="ECO:0000313" key="9">
    <source>
        <dbReference type="Proteomes" id="UP000177987"/>
    </source>
</evidence>
<dbReference type="Gene3D" id="4.10.1080.10">
    <property type="entry name" value="TSP type-3 repeat"/>
    <property type="match status" value="1"/>
</dbReference>
<keyword evidence="6" id="KW-1133">Transmembrane helix</keyword>
<reference evidence="8 9" key="1">
    <citation type="journal article" date="2016" name="Nat. Commun.">
        <title>Thousands of microbial genomes shed light on interconnected biogeochemical processes in an aquifer system.</title>
        <authorList>
            <person name="Anantharaman K."/>
            <person name="Brown C.T."/>
            <person name="Hug L.A."/>
            <person name="Sharon I."/>
            <person name="Castelle C.J."/>
            <person name="Probst A.J."/>
            <person name="Thomas B.C."/>
            <person name="Singh A."/>
            <person name="Wilkins M.J."/>
            <person name="Karaoz U."/>
            <person name="Brodie E.L."/>
            <person name="Williams K.H."/>
            <person name="Hubbard S.S."/>
            <person name="Banfield J.F."/>
        </authorList>
    </citation>
    <scope>NUCLEOTIDE SEQUENCE [LARGE SCALE GENOMIC DNA]</scope>
</reference>
<comment type="subcellular location">
    <subcellularLocation>
        <location evidence="1">Secreted</location>
    </subcellularLocation>
</comment>
<sequence length="336" mass="36766">MKYFFATFLLFFSLACSVWAATDTPVQNAGFAPANIWYSVDHFFAGDNIRIYTVIFNGSLYDLVGTVEFFDNGILIGKTDFSVSKGGHVRDVSVPWKATEGKHLITAQTTAVSMIKDGKKVPVMLENVDAGKSERLVDLDTDGDDIGNSKDIDDDNDGISDVDEVRKGTDPLKKDTDGNGVSDKEEIELAEKRAALEKSATTTPLSPKGSIAGTLETVEGAIPAPVKAGAVLGANIVEDFRVGEGYQFRLAKEEKAREIVSLKAQQAASATSTSKQSIAGATDRMLNVAEKPFAYVLFAIFAVLQYAFEWQIVFYGIILYTLYRLLKWGIRRARDR</sequence>
<keyword evidence="2" id="KW-0964">Secreted</keyword>
<accession>A0A1G2SFJ7</accession>
<dbReference type="InterPro" id="IPR028974">
    <property type="entry name" value="TSP_type-3_rpt"/>
</dbReference>
<name>A0A1G2SFJ7_9BACT</name>
<evidence type="ECO:0000256" key="5">
    <source>
        <dbReference type="SAM" id="MobiDB-lite"/>
    </source>
</evidence>
<gene>
    <name evidence="8" type="ORF">A2937_01980</name>
</gene>
<evidence type="ECO:0008006" key="10">
    <source>
        <dbReference type="Google" id="ProtNLM"/>
    </source>
</evidence>
<comment type="caution">
    <text evidence="8">The sequence shown here is derived from an EMBL/GenBank/DDBJ whole genome shotgun (WGS) entry which is preliminary data.</text>
</comment>
<protein>
    <recommendedName>
        <fullName evidence="10">EF-hand domain-containing protein</fullName>
    </recommendedName>
</protein>
<evidence type="ECO:0000256" key="3">
    <source>
        <dbReference type="ARBA" id="ARBA00022729"/>
    </source>
</evidence>
<keyword evidence="3 7" id="KW-0732">Signal</keyword>
<organism evidence="8 9">
    <name type="scientific">Candidatus Yonathbacteria bacterium RIFCSPLOWO2_01_FULL_47_33b</name>
    <dbReference type="NCBI Taxonomy" id="1802727"/>
    <lineage>
        <taxon>Bacteria</taxon>
        <taxon>Candidatus Yonathiibacteriota</taxon>
    </lineage>
</organism>
<feature type="signal peptide" evidence="7">
    <location>
        <begin position="1"/>
        <end position="20"/>
    </location>
</feature>
<keyword evidence="4" id="KW-0106">Calcium</keyword>
<dbReference type="SUPFAM" id="SSF103647">
    <property type="entry name" value="TSP type-3 repeat"/>
    <property type="match status" value="1"/>
</dbReference>
<feature type="chain" id="PRO_5009584399" description="EF-hand domain-containing protein" evidence="7">
    <location>
        <begin position="21"/>
        <end position="336"/>
    </location>
</feature>
<evidence type="ECO:0000256" key="7">
    <source>
        <dbReference type="SAM" id="SignalP"/>
    </source>
</evidence>
<feature type="compositionally biased region" description="Acidic residues" evidence="5">
    <location>
        <begin position="152"/>
        <end position="162"/>
    </location>
</feature>
<dbReference type="EMBL" id="MHUW01000013">
    <property type="protein sequence ID" value="OHA83820.1"/>
    <property type="molecule type" value="Genomic_DNA"/>
</dbReference>
<dbReference type="GO" id="GO:0005509">
    <property type="term" value="F:calcium ion binding"/>
    <property type="evidence" value="ECO:0007669"/>
    <property type="project" value="InterPro"/>
</dbReference>
<evidence type="ECO:0000256" key="2">
    <source>
        <dbReference type="ARBA" id="ARBA00022525"/>
    </source>
</evidence>
<dbReference type="InterPro" id="IPR059100">
    <property type="entry name" value="TSP3_bac"/>
</dbReference>
<evidence type="ECO:0000256" key="6">
    <source>
        <dbReference type="SAM" id="Phobius"/>
    </source>
</evidence>
<keyword evidence="6" id="KW-0472">Membrane</keyword>
<evidence type="ECO:0000256" key="4">
    <source>
        <dbReference type="ARBA" id="ARBA00022837"/>
    </source>
</evidence>
<dbReference type="PROSITE" id="PS51257">
    <property type="entry name" value="PROKAR_LIPOPROTEIN"/>
    <property type="match status" value="1"/>
</dbReference>
<proteinExistence type="predicted"/>
<feature type="region of interest" description="Disordered" evidence="5">
    <location>
        <begin position="139"/>
        <end position="184"/>
    </location>
</feature>
<evidence type="ECO:0000256" key="1">
    <source>
        <dbReference type="ARBA" id="ARBA00004613"/>
    </source>
</evidence>
<dbReference type="AlphaFoldDB" id="A0A1G2SFJ7"/>
<feature type="transmembrane region" description="Helical" evidence="6">
    <location>
        <begin position="293"/>
        <end position="326"/>
    </location>
</feature>